<evidence type="ECO:0000313" key="1">
    <source>
        <dbReference type="EMBL" id="BAY87460.1"/>
    </source>
</evidence>
<organism evidence="1 2">
    <name type="scientific">Calothrix parasitica NIES-267</name>
    <dbReference type="NCBI Taxonomy" id="1973488"/>
    <lineage>
        <taxon>Bacteria</taxon>
        <taxon>Bacillati</taxon>
        <taxon>Cyanobacteriota</taxon>
        <taxon>Cyanophyceae</taxon>
        <taxon>Nostocales</taxon>
        <taxon>Calotrichaceae</taxon>
        <taxon>Calothrix</taxon>
    </lineage>
</organism>
<dbReference type="PANTHER" id="PTHR38436:SF1">
    <property type="entry name" value="ESTER CYCLASE"/>
    <property type="match status" value="1"/>
</dbReference>
<dbReference type="OrthoDB" id="9182871at2"/>
<dbReference type="InterPro" id="IPR032710">
    <property type="entry name" value="NTF2-like_dom_sf"/>
</dbReference>
<evidence type="ECO:0008006" key="3">
    <source>
        <dbReference type="Google" id="ProtNLM"/>
    </source>
</evidence>
<evidence type="ECO:0000313" key="2">
    <source>
        <dbReference type="Proteomes" id="UP000218418"/>
    </source>
</evidence>
<proteinExistence type="predicted"/>
<keyword evidence="2" id="KW-1185">Reference proteome</keyword>
<dbReference type="GO" id="GO:0030638">
    <property type="term" value="P:polyketide metabolic process"/>
    <property type="evidence" value="ECO:0007669"/>
    <property type="project" value="InterPro"/>
</dbReference>
<name>A0A1Z4M1W8_9CYAN</name>
<dbReference type="EMBL" id="AP018227">
    <property type="protein sequence ID" value="BAY87460.1"/>
    <property type="molecule type" value="Genomic_DNA"/>
</dbReference>
<dbReference type="Pfam" id="PF07366">
    <property type="entry name" value="SnoaL"/>
    <property type="match status" value="1"/>
</dbReference>
<reference evidence="1 2" key="1">
    <citation type="submission" date="2017-06" db="EMBL/GenBank/DDBJ databases">
        <title>Genome sequencing of cyanobaciteial culture collection at National Institute for Environmental Studies (NIES).</title>
        <authorList>
            <person name="Hirose Y."/>
            <person name="Shimura Y."/>
            <person name="Fujisawa T."/>
            <person name="Nakamura Y."/>
            <person name="Kawachi M."/>
        </authorList>
    </citation>
    <scope>NUCLEOTIDE SEQUENCE [LARGE SCALE GENOMIC DNA]</scope>
    <source>
        <strain evidence="1 2">NIES-267</strain>
    </source>
</reference>
<dbReference type="SUPFAM" id="SSF54427">
    <property type="entry name" value="NTF2-like"/>
    <property type="match status" value="1"/>
</dbReference>
<sequence length="138" mass="15370">MLLEYNKAIVLKMYEAFDKQDIEQGKKFISADIVGHGMDTIPRKGVDEFIQYAMSSFAAFPNGYHVIEEVIAEANKVVTRGTFNGTHQGELMGIPPTGKQVKFSFVHIDTILDGKIAEHWGQADVFEMMQQLGIGTNS</sequence>
<dbReference type="Gene3D" id="3.10.450.50">
    <property type="match status" value="1"/>
</dbReference>
<dbReference type="InterPro" id="IPR009959">
    <property type="entry name" value="Cyclase_SnoaL-like"/>
</dbReference>
<accession>A0A1Z4M1W8</accession>
<protein>
    <recommendedName>
        <fullName evidence="3">Ester cyclase</fullName>
    </recommendedName>
</protein>
<dbReference type="Proteomes" id="UP000218418">
    <property type="component" value="Chromosome"/>
</dbReference>
<gene>
    <name evidence="1" type="ORF">NIES267_69820</name>
</gene>
<dbReference type="AlphaFoldDB" id="A0A1Z4M1W8"/>
<dbReference type="PANTHER" id="PTHR38436">
    <property type="entry name" value="POLYKETIDE CYCLASE SNOAL-LIKE DOMAIN"/>
    <property type="match status" value="1"/>
</dbReference>